<dbReference type="InterPro" id="IPR011333">
    <property type="entry name" value="SKP1/BTB/POZ_sf"/>
</dbReference>
<dbReference type="Gene3D" id="2.120.10.80">
    <property type="entry name" value="Kelch-type beta propeller"/>
    <property type="match status" value="2"/>
</dbReference>
<reference evidence="11 12" key="1">
    <citation type="submission" date="2022-01" db="EMBL/GenBank/DDBJ databases">
        <title>A chromosomal length assembly of Cordylochernes scorpioides.</title>
        <authorList>
            <person name="Zeh D."/>
            <person name="Zeh J."/>
        </authorList>
    </citation>
    <scope>NUCLEOTIDE SEQUENCE [LARGE SCALE GENOMIC DNA]</scope>
    <source>
        <strain evidence="11">IN4F17</strain>
        <tissue evidence="11">Whole Body</tissue>
    </source>
</reference>
<feature type="transmembrane region" description="Helical" evidence="9">
    <location>
        <begin position="599"/>
        <end position="619"/>
    </location>
</feature>
<gene>
    <name evidence="11" type="ORF">LAZ67_2006583</name>
</gene>
<keyword evidence="6" id="KW-0009">Actin-binding</keyword>
<evidence type="ECO:0000259" key="10">
    <source>
        <dbReference type="PROSITE" id="PS50097"/>
    </source>
</evidence>
<evidence type="ECO:0000256" key="7">
    <source>
        <dbReference type="ARBA" id="ARBA00043912"/>
    </source>
</evidence>
<dbReference type="Gene3D" id="1.25.40.420">
    <property type="match status" value="1"/>
</dbReference>
<sequence>MHGASSPAGESSGSATPAEQPWARSSLERMWALLQRERLTDVVLVAAGRRLPAHRLVLAAASDYFTAMFAGDLREAGQHEVVLRDVDPDALSSLLRYCYTAIVNKWSKIQLVCPGEIELREETVEVVLATANLLQLPRVVQVCCSFLSARLHPSNCLGISMFAESQGCSQLHSLAHSYIMLCVCVQSHFLEVVHCQEFLMLCADEVRRLLLCDELNVPGEEAVFRALLTWIHHDLSARQSRLAPLLGAVRLPLLSPQHVVVCQFLTDHVESNPLFHEDRGCQELLLEALKYHLLPERRLALQSPRTRPRKSTVGSLLIVGGLDGYKGSTQIQRYDLRTDTWSQFSTMNGRRLQFGAAVLDNRLYVVGGRDGLKTLNTVECFDLRAKVWQPVASMSTHRHGLGVGVLEGPMYAVGGHDGWSYLNTVERWDPQSFQWSYIAPMNTQRSTAGICVLNNRLYAVGGRDGSSCLRSMECYDPHTNRWTLCAAMSRRRGGVGVGAVNGYLFALGGHDTPAVNPTATRFDCVERYDPKTDTWTTVAPMGVRRDAVGVCLLGDQLFAIGGYDGQSYLSLVEAYDPQNNEWEQVRAALVGWSSHVDTIYLYLVLLVSFMWFLDGFIYCDKYSSSLIS</sequence>
<dbReference type="SUPFAM" id="SSF117281">
    <property type="entry name" value="Kelch motif"/>
    <property type="match status" value="2"/>
</dbReference>
<keyword evidence="12" id="KW-1185">Reference proteome</keyword>
<protein>
    <recommendedName>
        <fullName evidence="2">Kelch-like protein diablo</fullName>
    </recommendedName>
</protein>
<dbReference type="Proteomes" id="UP001235939">
    <property type="component" value="Chromosome 02"/>
</dbReference>
<accession>A0ABY6K710</accession>
<dbReference type="SMART" id="SM00612">
    <property type="entry name" value="Kelch"/>
    <property type="match status" value="6"/>
</dbReference>
<keyword evidence="4" id="KW-0677">Repeat</keyword>
<comment type="function">
    <text evidence="7">Probable substrate-specific adapter of an E3 ubiquitin-protein ligase complex which mediates the ubiquitination and subsequent proteasomal degradation of target proteins. May have a role in synapse differentiation and growth.</text>
</comment>
<dbReference type="InterPro" id="IPR017096">
    <property type="entry name" value="BTB-kelch_protein"/>
</dbReference>
<dbReference type="SMART" id="SM00225">
    <property type="entry name" value="BTB"/>
    <property type="match status" value="1"/>
</dbReference>
<keyword evidence="9" id="KW-0812">Transmembrane</keyword>
<dbReference type="PANTHER" id="PTHR24412">
    <property type="entry name" value="KELCH PROTEIN"/>
    <property type="match status" value="1"/>
</dbReference>
<feature type="domain" description="BTB" evidence="10">
    <location>
        <begin position="40"/>
        <end position="104"/>
    </location>
</feature>
<dbReference type="InterPro" id="IPR000210">
    <property type="entry name" value="BTB/POZ_dom"/>
</dbReference>
<feature type="compositionally biased region" description="Low complexity" evidence="8">
    <location>
        <begin position="1"/>
        <end position="19"/>
    </location>
</feature>
<keyword evidence="3" id="KW-0880">Kelch repeat</keyword>
<keyword evidence="9" id="KW-1133">Transmembrane helix</keyword>
<dbReference type="SMART" id="SM00875">
    <property type="entry name" value="BACK"/>
    <property type="match status" value="1"/>
</dbReference>
<dbReference type="Pfam" id="PF07707">
    <property type="entry name" value="BACK"/>
    <property type="match status" value="1"/>
</dbReference>
<dbReference type="Pfam" id="PF00651">
    <property type="entry name" value="BTB"/>
    <property type="match status" value="1"/>
</dbReference>
<dbReference type="EMBL" id="CP092864">
    <property type="protein sequence ID" value="UYV64104.1"/>
    <property type="molecule type" value="Genomic_DNA"/>
</dbReference>
<dbReference type="PANTHER" id="PTHR24412:SF450">
    <property type="entry name" value="KELCH-LIKE PROTEIN DIABLO"/>
    <property type="match status" value="1"/>
</dbReference>
<organism evidence="11 12">
    <name type="scientific">Cordylochernes scorpioides</name>
    <dbReference type="NCBI Taxonomy" id="51811"/>
    <lineage>
        <taxon>Eukaryota</taxon>
        <taxon>Metazoa</taxon>
        <taxon>Ecdysozoa</taxon>
        <taxon>Arthropoda</taxon>
        <taxon>Chelicerata</taxon>
        <taxon>Arachnida</taxon>
        <taxon>Pseudoscorpiones</taxon>
        <taxon>Cheliferoidea</taxon>
        <taxon>Chernetidae</taxon>
        <taxon>Cordylochernes</taxon>
    </lineage>
</organism>
<comment type="pathway">
    <text evidence="1">Protein modification; protein ubiquitination.</text>
</comment>
<dbReference type="Pfam" id="PF01344">
    <property type="entry name" value="Kelch_1"/>
    <property type="match status" value="1"/>
</dbReference>
<dbReference type="PROSITE" id="PS50097">
    <property type="entry name" value="BTB"/>
    <property type="match status" value="1"/>
</dbReference>
<evidence type="ECO:0000256" key="2">
    <source>
        <dbReference type="ARBA" id="ARBA00013699"/>
    </source>
</evidence>
<evidence type="ECO:0000256" key="8">
    <source>
        <dbReference type="SAM" id="MobiDB-lite"/>
    </source>
</evidence>
<evidence type="ECO:0000256" key="6">
    <source>
        <dbReference type="ARBA" id="ARBA00023203"/>
    </source>
</evidence>
<keyword evidence="9" id="KW-0472">Membrane</keyword>
<name>A0ABY6K710_9ARAC</name>
<dbReference type="SUPFAM" id="SSF54695">
    <property type="entry name" value="POZ domain"/>
    <property type="match status" value="1"/>
</dbReference>
<evidence type="ECO:0000256" key="3">
    <source>
        <dbReference type="ARBA" id="ARBA00022441"/>
    </source>
</evidence>
<dbReference type="PIRSF" id="PIRSF037037">
    <property type="entry name" value="Kelch-like_protein_gigaxonin"/>
    <property type="match status" value="1"/>
</dbReference>
<evidence type="ECO:0000256" key="5">
    <source>
        <dbReference type="ARBA" id="ARBA00022786"/>
    </source>
</evidence>
<evidence type="ECO:0000313" key="11">
    <source>
        <dbReference type="EMBL" id="UYV64104.1"/>
    </source>
</evidence>
<dbReference type="InterPro" id="IPR015915">
    <property type="entry name" value="Kelch-typ_b-propeller"/>
</dbReference>
<proteinExistence type="predicted"/>
<dbReference type="InterPro" id="IPR006652">
    <property type="entry name" value="Kelch_1"/>
</dbReference>
<keyword evidence="5" id="KW-0833">Ubl conjugation pathway</keyword>
<dbReference type="Gene3D" id="3.30.710.10">
    <property type="entry name" value="Potassium Channel Kv1.1, Chain A"/>
    <property type="match status" value="1"/>
</dbReference>
<evidence type="ECO:0000256" key="9">
    <source>
        <dbReference type="SAM" id="Phobius"/>
    </source>
</evidence>
<evidence type="ECO:0000256" key="4">
    <source>
        <dbReference type="ARBA" id="ARBA00022737"/>
    </source>
</evidence>
<dbReference type="InterPro" id="IPR011705">
    <property type="entry name" value="BACK"/>
</dbReference>
<feature type="region of interest" description="Disordered" evidence="8">
    <location>
        <begin position="1"/>
        <end position="21"/>
    </location>
</feature>
<evidence type="ECO:0000313" key="12">
    <source>
        <dbReference type="Proteomes" id="UP001235939"/>
    </source>
</evidence>
<evidence type="ECO:0000256" key="1">
    <source>
        <dbReference type="ARBA" id="ARBA00004906"/>
    </source>
</evidence>
<dbReference type="Pfam" id="PF24681">
    <property type="entry name" value="Kelch_KLHDC2_KLHL20_DRC7"/>
    <property type="match status" value="1"/>
</dbReference>